<dbReference type="SUPFAM" id="SSF81301">
    <property type="entry name" value="Nucleotidyltransferase"/>
    <property type="match status" value="1"/>
</dbReference>
<comment type="caution">
    <text evidence="2">The sequence shown here is derived from an EMBL/GenBank/DDBJ whole genome shotgun (WGS) entry which is preliminary data.</text>
</comment>
<proteinExistence type="predicted"/>
<gene>
    <name evidence="2" type="ORF">AUJ95_04915</name>
</gene>
<evidence type="ECO:0000259" key="1">
    <source>
        <dbReference type="Pfam" id="PF18765"/>
    </source>
</evidence>
<evidence type="ECO:0000313" key="3">
    <source>
        <dbReference type="Proteomes" id="UP000183085"/>
    </source>
</evidence>
<dbReference type="InterPro" id="IPR041633">
    <property type="entry name" value="Polbeta"/>
</dbReference>
<feature type="domain" description="Polymerase beta nucleotidyltransferase" evidence="1">
    <location>
        <begin position="20"/>
        <end position="103"/>
    </location>
</feature>
<dbReference type="CDD" id="cd05403">
    <property type="entry name" value="NT_KNTase_like"/>
    <property type="match status" value="1"/>
</dbReference>
<dbReference type="Proteomes" id="UP000183085">
    <property type="component" value="Unassembled WGS sequence"/>
</dbReference>
<accession>A0A1J5E9T6</accession>
<dbReference type="STRING" id="1817895.AUJ95_04915"/>
<name>A0A1J5E9T6_9BACT</name>
<dbReference type="InterPro" id="IPR043519">
    <property type="entry name" value="NT_sf"/>
</dbReference>
<dbReference type="Pfam" id="PF18765">
    <property type="entry name" value="Polbeta"/>
    <property type="match status" value="1"/>
</dbReference>
<reference evidence="2 3" key="1">
    <citation type="journal article" date="2016" name="Environ. Microbiol.">
        <title>Genomic resolution of a cold subsurface aquifer community provides metabolic insights for novel microbes adapted to high CO concentrations.</title>
        <authorList>
            <person name="Probst A.J."/>
            <person name="Castelle C.J."/>
            <person name="Singh A."/>
            <person name="Brown C.T."/>
            <person name="Anantharaman K."/>
            <person name="Sharon I."/>
            <person name="Hug L.A."/>
            <person name="Burstein D."/>
            <person name="Emerson J.B."/>
            <person name="Thomas B.C."/>
            <person name="Banfield J.F."/>
        </authorList>
    </citation>
    <scope>NUCLEOTIDE SEQUENCE [LARGE SCALE GENOMIC DNA]</scope>
    <source>
        <strain evidence="2">CG2_30_40_21</strain>
    </source>
</reference>
<protein>
    <recommendedName>
        <fullName evidence="1">Polymerase beta nucleotidyltransferase domain-containing protein</fullName>
    </recommendedName>
</protein>
<dbReference type="AlphaFoldDB" id="A0A1J5E9T6"/>
<evidence type="ECO:0000313" key="2">
    <source>
        <dbReference type="EMBL" id="OIP40062.1"/>
    </source>
</evidence>
<sequence length="105" mass="12173">MERLLVQKGGFPSEIRGDIEKIESILIRYGAAKVILYGSLARGDYRADSDIDVCYEGIPDENYFRTVAECLMETQRRVSILDFKSIKGYFKQRILREGKLLYELK</sequence>
<dbReference type="Gene3D" id="3.30.460.10">
    <property type="entry name" value="Beta Polymerase, domain 2"/>
    <property type="match status" value="1"/>
</dbReference>
<organism evidence="2 3">
    <name type="scientific">Candidatus Desantisbacteria bacterium CG2_30_40_21</name>
    <dbReference type="NCBI Taxonomy" id="1817895"/>
    <lineage>
        <taxon>Bacteria</taxon>
        <taxon>Candidatus Desantisiibacteriota</taxon>
    </lineage>
</organism>
<dbReference type="EMBL" id="MNYI01000130">
    <property type="protein sequence ID" value="OIP40062.1"/>
    <property type="molecule type" value="Genomic_DNA"/>
</dbReference>